<dbReference type="InterPro" id="IPR051027">
    <property type="entry name" value="bZIP_transcription_factors"/>
</dbReference>
<dbReference type="PANTHER" id="PTHR19304">
    <property type="entry name" value="CYCLIC-AMP RESPONSE ELEMENT BINDING PROTEIN"/>
    <property type="match status" value="1"/>
</dbReference>
<reference evidence="8 9" key="1">
    <citation type="submission" date="2011-06" db="EMBL/GenBank/DDBJ databases">
        <title>The Genome Sequence of Fusarium oxysporum FOSC 3-a.</title>
        <authorList>
            <consortium name="The Broad Institute Genome Sequencing Platform"/>
            <person name="Ma L.-J."/>
            <person name="Gale L.R."/>
            <person name="Schwartz D.C."/>
            <person name="Zhou S."/>
            <person name="Corby-Kistler H."/>
            <person name="Young S.K."/>
            <person name="Zeng Q."/>
            <person name="Gargeya S."/>
            <person name="Fitzgerald M."/>
            <person name="Haas B."/>
            <person name="Abouelleil A."/>
            <person name="Alvarado L."/>
            <person name="Arachchi H.M."/>
            <person name="Berlin A."/>
            <person name="Brown A."/>
            <person name="Chapman S.B."/>
            <person name="Chen Z."/>
            <person name="Dunbar C."/>
            <person name="Freedman E."/>
            <person name="Gearin G."/>
            <person name="Gellesch M."/>
            <person name="Goldberg J."/>
            <person name="Griggs A."/>
            <person name="Gujja S."/>
            <person name="Heiman D."/>
            <person name="Howarth C."/>
            <person name="Larson L."/>
            <person name="Lui A."/>
            <person name="MacDonald P.J.P."/>
            <person name="Mehta T."/>
            <person name="Montmayeur A."/>
            <person name="Murphy C."/>
            <person name="Neiman D."/>
            <person name="Pearson M."/>
            <person name="Priest M."/>
            <person name="Roberts A."/>
            <person name="Saif S."/>
            <person name="Shea T."/>
            <person name="Shenoy N."/>
            <person name="Sisk P."/>
            <person name="Stolte C."/>
            <person name="Sykes S."/>
            <person name="Wortman J."/>
            <person name="Nusbaum C."/>
            <person name="Birren B."/>
        </authorList>
    </citation>
    <scope>NUCLEOTIDE SEQUENCE [LARGE SCALE GENOMIC DNA]</scope>
    <source>
        <strain evidence="9">FOSC 3-a</strain>
    </source>
</reference>
<dbReference type="GO" id="GO:0003677">
    <property type="term" value="F:DNA binding"/>
    <property type="evidence" value="ECO:0007669"/>
    <property type="project" value="UniProtKB-KW"/>
</dbReference>
<feature type="compositionally biased region" description="Basic and acidic residues" evidence="6">
    <location>
        <begin position="135"/>
        <end position="145"/>
    </location>
</feature>
<dbReference type="OrthoDB" id="295274at2759"/>
<feature type="compositionally biased region" description="Polar residues" evidence="6">
    <location>
        <begin position="1"/>
        <end position="19"/>
    </location>
</feature>
<dbReference type="PRINTS" id="PR00043">
    <property type="entry name" value="LEUZIPPRJUN"/>
</dbReference>
<dbReference type="SMART" id="SM00338">
    <property type="entry name" value="BRLZ"/>
    <property type="match status" value="1"/>
</dbReference>
<protein>
    <recommendedName>
        <fullName evidence="7">BZIP domain-containing protein</fullName>
    </recommendedName>
</protein>
<evidence type="ECO:0000259" key="7">
    <source>
        <dbReference type="PROSITE" id="PS50217"/>
    </source>
</evidence>
<dbReference type="PROSITE" id="PS50217">
    <property type="entry name" value="BZIP"/>
    <property type="match status" value="1"/>
</dbReference>
<evidence type="ECO:0000256" key="5">
    <source>
        <dbReference type="ARBA" id="ARBA00023242"/>
    </source>
</evidence>
<feature type="compositionally biased region" description="Acidic residues" evidence="6">
    <location>
        <begin position="124"/>
        <end position="134"/>
    </location>
</feature>
<comment type="subcellular location">
    <subcellularLocation>
        <location evidence="1">Nucleus</location>
    </subcellularLocation>
</comment>
<keyword evidence="3" id="KW-0238">DNA-binding</keyword>
<feature type="region of interest" description="Disordered" evidence="6">
    <location>
        <begin position="69"/>
        <end position="145"/>
    </location>
</feature>
<feature type="domain" description="BZIP" evidence="7">
    <location>
        <begin position="136"/>
        <end position="199"/>
    </location>
</feature>
<evidence type="ECO:0000256" key="1">
    <source>
        <dbReference type="ARBA" id="ARBA00004123"/>
    </source>
</evidence>
<feature type="compositionally biased region" description="Basic residues" evidence="6">
    <location>
        <begin position="103"/>
        <end position="115"/>
    </location>
</feature>
<accession>W9HEA0</accession>
<dbReference type="AlphaFoldDB" id="W9HEA0"/>
<dbReference type="Proteomes" id="UP000030753">
    <property type="component" value="Unassembled WGS sequence"/>
</dbReference>
<keyword evidence="4" id="KW-0804">Transcription</keyword>
<dbReference type="PROSITE" id="PS00036">
    <property type="entry name" value="BZIP_BASIC"/>
    <property type="match status" value="1"/>
</dbReference>
<feature type="compositionally biased region" description="Basic residues" evidence="6">
    <location>
        <begin position="73"/>
        <end position="82"/>
    </location>
</feature>
<dbReference type="InterPro" id="IPR002112">
    <property type="entry name" value="Leuzip_Jun"/>
</dbReference>
<dbReference type="EMBL" id="JH717850">
    <property type="protein sequence ID" value="EWY80873.1"/>
    <property type="molecule type" value="Genomic_DNA"/>
</dbReference>
<gene>
    <name evidence="8" type="ORF">FOYG_16790</name>
</gene>
<feature type="region of interest" description="Disordered" evidence="6">
    <location>
        <begin position="1"/>
        <end position="24"/>
    </location>
</feature>
<evidence type="ECO:0000256" key="3">
    <source>
        <dbReference type="ARBA" id="ARBA00023125"/>
    </source>
</evidence>
<evidence type="ECO:0000313" key="8">
    <source>
        <dbReference type="EMBL" id="EWY80873.1"/>
    </source>
</evidence>
<dbReference type="Gene3D" id="1.20.5.170">
    <property type="match status" value="1"/>
</dbReference>
<evidence type="ECO:0000313" key="9">
    <source>
        <dbReference type="Proteomes" id="UP000030753"/>
    </source>
</evidence>
<dbReference type="CDD" id="cd14687">
    <property type="entry name" value="bZIP_ATF2"/>
    <property type="match status" value="1"/>
</dbReference>
<sequence>MSQSNMIYQQTPGQTSGSSFFEEVIDTSPVSEDLMLGSSYVTFPSQPTESKILAGNELLQNILSTIEVDKKSNRQPHNRRQSKVSSAISESRASRNTAESPKLRKRGRQPRKQAKGQKGLGQQEELDVDDDDLPTDPRQRRMLERNRIAATKCRLRKRDEASVLASREKAMEDQNRSLSACFDSLTAELYYLKMELLKHTNCNCVQIHRYIAREAENFVNGLHACSPAFHTYGVSLTPNYGNPSIASTPDSLNMYSPEADDIPPTGTKPFQQGSRVSEVREDMLGMSLISFNTTPMPRDAMVVAHPLSGTPLVGYGPGFYDNMVPQKHQADEIGWDLYRSLHDSITAIAQ</sequence>
<keyword evidence="2" id="KW-0805">Transcription regulation</keyword>
<dbReference type="GO" id="GO:0005634">
    <property type="term" value="C:nucleus"/>
    <property type="evidence" value="ECO:0007669"/>
    <property type="project" value="UniProtKB-SubCell"/>
</dbReference>
<dbReference type="HOGENOM" id="CLU_816467_0_0_1"/>
<evidence type="ECO:0000256" key="4">
    <source>
        <dbReference type="ARBA" id="ARBA00023163"/>
    </source>
</evidence>
<evidence type="ECO:0000256" key="2">
    <source>
        <dbReference type="ARBA" id="ARBA00023015"/>
    </source>
</evidence>
<proteinExistence type="predicted"/>
<dbReference type="Pfam" id="PF00170">
    <property type="entry name" value="bZIP_1"/>
    <property type="match status" value="1"/>
</dbReference>
<organism evidence="8 9">
    <name type="scientific">Fusarium oxysporum NRRL 32931</name>
    <dbReference type="NCBI Taxonomy" id="660029"/>
    <lineage>
        <taxon>Eukaryota</taxon>
        <taxon>Fungi</taxon>
        <taxon>Dikarya</taxon>
        <taxon>Ascomycota</taxon>
        <taxon>Pezizomycotina</taxon>
        <taxon>Sordariomycetes</taxon>
        <taxon>Hypocreomycetidae</taxon>
        <taxon>Hypocreales</taxon>
        <taxon>Nectriaceae</taxon>
        <taxon>Fusarium</taxon>
        <taxon>Fusarium oxysporum species complex</taxon>
    </lineage>
</organism>
<name>W9HEA0_FUSOX</name>
<dbReference type="InterPro" id="IPR004827">
    <property type="entry name" value="bZIP"/>
</dbReference>
<feature type="compositionally biased region" description="Polar residues" evidence="6">
    <location>
        <begin position="83"/>
        <end position="99"/>
    </location>
</feature>
<dbReference type="SUPFAM" id="SSF57959">
    <property type="entry name" value="Leucine zipper domain"/>
    <property type="match status" value="1"/>
</dbReference>
<evidence type="ECO:0000256" key="6">
    <source>
        <dbReference type="SAM" id="MobiDB-lite"/>
    </source>
</evidence>
<keyword evidence="5" id="KW-0539">Nucleus</keyword>
<dbReference type="GO" id="GO:0003700">
    <property type="term" value="F:DNA-binding transcription factor activity"/>
    <property type="evidence" value="ECO:0007669"/>
    <property type="project" value="InterPro"/>
</dbReference>
<dbReference type="InterPro" id="IPR046347">
    <property type="entry name" value="bZIP_sf"/>
</dbReference>